<reference evidence="13 14" key="1">
    <citation type="submission" date="2021-06" db="EMBL/GenBank/DDBJ databases">
        <title>Genome-based taxonomic framework of Microbacterium strains isolated from marine environment, the description of four new species and reclassification of four preexisting species.</title>
        <authorList>
            <person name="Lee S.D."/>
            <person name="Kim S.-M."/>
            <person name="Byeon Y.-S."/>
            <person name="Yang H.L."/>
            <person name="Kim I.S."/>
        </authorList>
    </citation>
    <scope>NUCLEOTIDE SEQUENCE [LARGE SCALE GENOMIC DNA]</scope>
    <source>
        <strain evidence="13 14">KSW4-10</strain>
    </source>
</reference>
<evidence type="ECO:0000256" key="9">
    <source>
        <dbReference type="ARBA" id="ARBA00047838"/>
    </source>
</evidence>
<feature type="active site" evidence="11">
    <location>
        <position position="185"/>
    </location>
</feature>
<evidence type="ECO:0000313" key="13">
    <source>
        <dbReference type="EMBL" id="UPL18146.1"/>
    </source>
</evidence>
<comment type="subunit">
    <text evidence="2 11">Heterodimer of HisH and HisF.</text>
</comment>
<dbReference type="Proteomes" id="UP000830631">
    <property type="component" value="Chromosome"/>
</dbReference>
<dbReference type="EC" id="3.5.1.2" evidence="11"/>
<keyword evidence="4 11" id="KW-0378">Hydrolase</keyword>
<gene>
    <name evidence="11 13" type="primary">hisH</name>
    <name evidence="13" type="ORF">KV397_10465</name>
</gene>
<name>A0ABY4J2D6_9MICO</name>
<feature type="domain" description="Glutamine amidotransferase" evidence="12">
    <location>
        <begin position="5"/>
        <end position="198"/>
    </location>
</feature>
<dbReference type="NCBIfam" id="TIGR01855">
    <property type="entry name" value="IMP_synth_hisH"/>
    <property type="match status" value="1"/>
</dbReference>
<dbReference type="Gene3D" id="3.40.50.880">
    <property type="match status" value="1"/>
</dbReference>
<accession>A0ABY4J2D6</accession>
<evidence type="ECO:0000256" key="4">
    <source>
        <dbReference type="ARBA" id="ARBA00022801"/>
    </source>
</evidence>
<keyword evidence="7 11" id="KW-0456">Lyase</keyword>
<organism evidence="13 14">
    <name type="scientific">Microbacterium aurugineum</name>
    <dbReference type="NCBI Taxonomy" id="2851642"/>
    <lineage>
        <taxon>Bacteria</taxon>
        <taxon>Bacillati</taxon>
        <taxon>Actinomycetota</taxon>
        <taxon>Actinomycetes</taxon>
        <taxon>Micrococcales</taxon>
        <taxon>Microbacteriaceae</taxon>
        <taxon>Microbacterium</taxon>
    </lineage>
</organism>
<dbReference type="PANTHER" id="PTHR42701">
    <property type="entry name" value="IMIDAZOLE GLYCEROL PHOSPHATE SYNTHASE SUBUNIT HISH"/>
    <property type="match status" value="1"/>
</dbReference>
<dbReference type="InterPro" id="IPR029062">
    <property type="entry name" value="Class_I_gatase-like"/>
</dbReference>
<feature type="active site" description="Nucleophile" evidence="11">
    <location>
        <position position="80"/>
    </location>
</feature>
<evidence type="ECO:0000256" key="10">
    <source>
        <dbReference type="ARBA" id="ARBA00049534"/>
    </source>
</evidence>
<evidence type="ECO:0000256" key="2">
    <source>
        <dbReference type="ARBA" id="ARBA00011152"/>
    </source>
</evidence>
<keyword evidence="3 11" id="KW-0028">Amino-acid biosynthesis</keyword>
<evidence type="ECO:0000256" key="5">
    <source>
        <dbReference type="ARBA" id="ARBA00022962"/>
    </source>
</evidence>
<dbReference type="PROSITE" id="PS51274">
    <property type="entry name" value="GATASE_COBBQ"/>
    <property type="match status" value="1"/>
</dbReference>
<comment type="catalytic activity">
    <reaction evidence="9 11">
        <text>5-[(5-phospho-1-deoxy-D-ribulos-1-ylimino)methylamino]-1-(5-phospho-beta-D-ribosyl)imidazole-4-carboxamide + L-glutamine = D-erythro-1-(imidazol-4-yl)glycerol 3-phosphate + 5-amino-1-(5-phospho-beta-D-ribosyl)imidazole-4-carboxamide + L-glutamate + H(+)</text>
        <dbReference type="Rhea" id="RHEA:24793"/>
        <dbReference type="ChEBI" id="CHEBI:15378"/>
        <dbReference type="ChEBI" id="CHEBI:29985"/>
        <dbReference type="ChEBI" id="CHEBI:58278"/>
        <dbReference type="ChEBI" id="CHEBI:58359"/>
        <dbReference type="ChEBI" id="CHEBI:58475"/>
        <dbReference type="ChEBI" id="CHEBI:58525"/>
        <dbReference type="EC" id="4.3.2.10"/>
    </reaction>
</comment>
<evidence type="ECO:0000256" key="8">
    <source>
        <dbReference type="ARBA" id="ARBA00025299"/>
    </source>
</evidence>
<dbReference type="RefSeq" id="WP_131491958.1">
    <property type="nucleotide sequence ID" value="NZ_CP078078.1"/>
</dbReference>
<evidence type="ECO:0000256" key="1">
    <source>
        <dbReference type="ARBA" id="ARBA00005091"/>
    </source>
</evidence>
<dbReference type="InterPro" id="IPR010139">
    <property type="entry name" value="Imidazole-glycPsynth_HisH"/>
</dbReference>
<evidence type="ECO:0000256" key="6">
    <source>
        <dbReference type="ARBA" id="ARBA00023102"/>
    </source>
</evidence>
<keyword evidence="11" id="KW-0963">Cytoplasm</keyword>
<dbReference type="HAMAP" id="MF_00278">
    <property type="entry name" value="HisH"/>
    <property type="match status" value="1"/>
</dbReference>
<feature type="active site" evidence="11">
    <location>
        <position position="183"/>
    </location>
</feature>
<dbReference type="EC" id="4.3.2.10" evidence="11"/>
<evidence type="ECO:0000256" key="11">
    <source>
        <dbReference type="HAMAP-Rule" id="MF_00278"/>
    </source>
</evidence>
<sequence length="201" mass="22185">MTVSLVDYGLGNLGSVANMLKRVGVQSRRVTTPEEVLDSERVLLPGVGAFDAGVRLLKESGLHEGLQQFARTGRPLLGICLGMQLLVDTSAEGSEHGLGLIPGHCQRFVESPRLRVPHMGWNHARALRSDSLLHGVMEDSRYYFVHSYHVVPSATEDALAETEYGNTFVSMVRRENVMGAQFHPEKSHTFGMTILRNFANI</sequence>
<evidence type="ECO:0000259" key="12">
    <source>
        <dbReference type="Pfam" id="PF00117"/>
    </source>
</evidence>
<dbReference type="PIRSF" id="PIRSF000495">
    <property type="entry name" value="Amidotransf_hisH"/>
    <property type="match status" value="1"/>
</dbReference>
<evidence type="ECO:0000256" key="3">
    <source>
        <dbReference type="ARBA" id="ARBA00022605"/>
    </source>
</evidence>
<comment type="catalytic activity">
    <reaction evidence="10 11">
        <text>L-glutamine + H2O = L-glutamate + NH4(+)</text>
        <dbReference type="Rhea" id="RHEA:15889"/>
        <dbReference type="ChEBI" id="CHEBI:15377"/>
        <dbReference type="ChEBI" id="CHEBI:28938"/>
        <dbReference type="ChEBI" id="CHEBI:29985"/>
        <dbReference type="ChEBI" id="CHEBI:58359"/>
        <dbReference type="EC" id="3.5.1.2"/>
    </reaction>
</comment>
<comment type="function">
    <text evidence="8 11">IGPS catalyzes the conversion of PRFAR and glutamine to IGP, AICAR and glutamate. The HisH subunit catalyzes the hydrolysis of glutamine to glutamate and ammonia as part of the synthesis of IGP and AICAR. The resulting ammonia molecule is channeled to the active site of HisF.</text>
</comment>
<evidence type="ECO:0000256" key="7">
    <source>
        <dbReference type="ARBA" id="ARBA00023239"/>
    </source>
</evidence>
<proteinExistence type="inferred from homology"/>
<evidence type="ECO:0000313" key="14">
    <source>
        <dbReference type="Proteomes" id="UP000830631"/>
    </source>
</evidence>
<keyword evidence="14" id="KW-1185">Reference proteome</keyword>
<dbReference type="PANTHER" id="PTHR42701:SF1">
    <property type="entry name" value="IMIDAZOLE GLYCEROL PHOSPHATE SYNTHASE SUBUNIT HISH"/>
    <property type="match status" value="1"/>
</dbReference>
<dbReference type="CDD" id="cd01748">
    <property type="entry name" value="GATase1_IGP_Synthase"/>
    <property type="match status" value="1"/>
</dbReference>
<dbReference type="EMBL" id="CP078078">
    <property type="protein sequence ID" value="UPL18146.1"/>
    <property type="molecule type" value="Genomic_DNA"/>
</dbReference>
<dbReference type="InterPro" id="IPR017926">
    <property type="entry name" value="GATASE"/>
</dbReference>
<dbReference type="PROSITE" id="PS51273">
    <property type="entry name" value="GATASE_TYPE_1"/>
    <property type="match status" value="1"/>
</dbReference>
<dbReference type="SUPFAM" id="SSF52317">
    <property type="entry name" value="Class I glutamine amidotransferase-like"/>
    <property type="match status" value="1"/>
</dbReference>
<keyword evidence="6 11" id="KW-0368">Histidine biosynthesis</keyword>
<comment type="subcellular location">
    <subcellularLocation>
        <location evidence="11">Cytoplasm</location>
    </subcellularLocation>
</comment>
<comment type="pathway">
    <text evidence="1 11">Amino-acid biosynthesis; L-histidine biosynthesis; L-histidine from 5-phospho-alpha-D-ribose 1-diphosphate: step 5/9.</text>
</comment>
<protein>
    <recommendedName>
        <fullName evidence="11">Imidazole glycerol phosphate synthase subunit HisH</fullName>
        <ecNumber evidence="11">4.3.2.10</ecNumber>
    </recommendedName>
    <alternativeName>
        <fullName evidence="11">IGP synthase glutaminase subunit</fullName>
        <ecNumber evidence="11">3.5.1.2</ecNumber>
    </alternativeName>
    <alternativeName>
        <fullName evidence="11">IGP synthase subunit HisH</fullName>
    </alternativeName>
    <alternativeName>
        <fullName evidence="11">ImGP synthase subunit HisH</fullName>
        <shortName evidence="11">IGPS subunit HisH</shortName>
    </alternativeName>
</protein>
<dbReference type="Pfam" id="PF00117">
    <property type="entry name" value="GATase"/>
    <property type="match status" value="1"/>
</dbReference>
<keyword evidence="5 11" id="KW-0315">Glutamine amidotransferase</keyword>